<dbReference type="InterPro" id="IPR013249">
    <property type="entry name" value="RNA_pol_sigma70_r4_t2"/>
</dbReference>
<keyword evidence="4" id="KW-0804">Transcription</keyword>
<keyword evidence="9" id="KW-1185">Reference proteome</keyword>
<comment type="caution">
    <text evidence="8">The sequence shown here is derived from an EMBL/GenBank/DDBJ whole genome shotgun (WGS) entry which is preliminary data.</text>
</comment>
<dbReference type="NCBIfam" id="TIGR02937">
    <property type="entry name" value="sigma70-ECF"/>
    <property type="match status" value="1"/>
</dbReference>
<evidence type="ECO:0000259" key="7">
    <source>
        <dbReference type="Pfam" id="PF08281"/>
    </source>
</evidence>
<sequence length="185" mass="20786">MFERYYRELLNFLSRSVHDRDTAADLAQESYARVLAAQQTGQAVQDPRALLYRTARNLVIDQHRRSSLRAELETAPPSAGDAPALEHLPGPRSLEPETILASREGLAALVATIDQLPPRCREAFMLYKFDGLSYAQIAEQMGISPRTVEMQLQIAMEACWRCQDRLDGVAPSAPHRRSRSKRALP</sequence>
<dbReference type="EMBL" id="JAJNCT010000028">
    <property type="protein sequence ID" value="MCD2167367.1"/>
    <property type="molecule type" value="Genomic_DNA"/>
</dbReference>
<dbReference type="RefSeq" id="WP_230779049.1">
    <property type="nucleotide sequence ID" value="NZ_JAJNCT010000028.1"/>
</dbReference>
<evidence type="ECO:0000256" key="3">
    <source>
        <dbReference type="ARBA" id="ARBA00023082"/>
    </source>
</evidence>
<dbReference type="InterPro" id="IPR013325">
    <property type="entry name" value="RNA_pol_sigma_r2"/>
</dbReference>
<protein>
    <submittedName>
        <fullName evidence="8">Sigma-70 family RNA polymerase sigma factor</fullName>
    </submittedName>
</protein>
<dbReference type="SUPFAM" id="SSF88659">
    <property type="entry name" value="Sigma3 and sigma4 domains of RNA polymerase sigma factors"/>
    <property type="match status" value="1"/>
</dbReference>
<dbReference type="Pfam" id="PF08281">
    <property type="entry name" value="Sigma70_r4_2"/>
    <property type="match status" value="1"/>
</dbReference>
<feature type="region of interest" description="Disordered" evidence="5">
    <location>
        <begin position="69"/>
        <end position="92"/>
    </location>
</feature>
<dbReference type="InterPro" id="IPR007627">
    <property type="entry name" value="RNA_pol_sigma70_r2"/>
</dbReference>
<dbReference type="PANTHER" id="PTHR43133:SF63">
    <property type="entry name" value="RNA POLYMERASE SIGMA FACTOR FECI-RELATED"/>
    <property type="match status" value="1"/>
</dbReference>
<evidence type="ECO:0000256" key="5">
    <source>
        <dbReference type="SAM" id="MobiDB-lite"/>
    </source>
</evidence>
<dbReference type="InterPro" id="IPR013324">
    <property type="entry name" value="RNA_pol_sigma_r3/r4-like"/>
</dbReference>
<dbReference type="GO" id="GO:0003677">
    <property type="term" value="F:DNA binding"/>
    <property type="evidence" value="ECO:0007669"/>
    <property type="project" value="InterPro"/>
</dbReference>
<evidence type="ECO:0000313" key="8">
    <source>
        <dbReference type="EMBL" id="MCD2167367.1"/>
    </source>
</evidence>
<dbReference type="GO" id="GO:0006352">
    <property type="term" value="P:DNA-templated transcription initiation"/>
    <property type="evidence" value="ECO:0007669"/>
    <property type="project" value="InterPro"/>
</dbReference>
<dbReference type="GO" id="GO:0016987">
    <property type="term" value="F:sigma factor activity"/>
    <property type="evidence" value="ECO:0007669"/>
    <property type="project" value="UniProtKB-KW"/>
</dbReference>
<dbReference type="Gene3D" id="1.10.10.10">
    <property type="entry name" value="Winged helix-like DNA-binding domain superfamily/Winged helix DNA-binding domain"/>
    <property type="match status" value="1"/>
</dbReference>
<feature type="domain" description="RNA polymerase sigma-70 region 2" evidence="6">
    <location>
        <begin position="1"/>
        <end position="67"/>
    </location>
</feature>
<evidence type="ECO:0000256" key="2">
    <source>
        <dbReference type="ARBA" id="ARBA00023015"/>
    </source>
</evidence>
<dbReference type="Gene3D" id="1.10.1740.10">
    <property type="match status" value="1"/>
</dbReference>
<dbReference type="Pfam" id="PF04542">
    <property type="entry name" value="Sigma70_r2"/>
    <property type="match status" value="1"/>
</dbReference>
<organism evidence="8 9">
    <name type="scientific">Comamonas koreensis</name>
    <dbReference type="NCBI Taxonomy" id="160825"/>
    <lineage>
        <taxon>Bacteria</taxon>
        <taxon>Pseudomonadati</taxon>
        <taxon>Pseudomonadota</taxon>
        <taxon>Betaproteobacteria</taxon>
        <taxon>Burkholderiales</taxon>
        <taxon>Comamonadaceae</taxon>
        <taxon>Comamonas</taxon>
    </lineage>
</organism>
<dbReference type="CDD" id="cd06171">
    <property type="entry name" value="Sigma70_r4"/>
    <property type="match status" value="1"/>
</dbReference>
<dbReference type="InterPro" id="IPR036388">
    <property type="entry name" value="WH-like_DNA-bd_sf"/>
</dbReference>
<reference evidence="8 9" key="1">
    <citation type="submission" date="2021-11" db="EMBL/GenBank/DDBJ databases">
        <title>Genome sequence.</title>
        <authorList>
            <person name="Sun Q."/>
        </authorList>
    </citation>
    <scope>NUCLEOTIDE SEQUENCE [LARGE SCALE GENOMIC DNA]</scope>
    <source>
        <strain evidence="8 9">KCTC 12005</strain>
    </source>
</reference>
<dbReference type="InterPro" id="IPR039425">
    <property type="entry name" value="RNA_pol_sigma-70-like"/>
</dbReference>
<keyword evidence="2" id="KW-0805">Transcription regulation</keyword>
<evidence type="ECO:0000256" key="4">
    <source>
        <dbReference type="ARBA" id="ARBA00023163"/>
    </source>
</evidence>
<keyword evidence="3" id="KW-0731">Sigma factor</keyword>
<name>A0AAW4XYU7_9BURK</name>
<accession>A0AAW4XYU7</accession>
<gene>
    <name evidence="8" type="ORF">LPW39_19790</name>
</gene>
<evidence type="ECO:0000259" key="6">
    <source>
        <dbReference type="Pfam" id="PF04542"/>
    </source>
</evidence>
<dbReference type="AlphaFoldDB" id="A0AAW4XYU7"/>
<comment type="similarity">
    <text evidence="1">Belongs to the sigma-70 factor family. ECF subfamily.</text>
</comment>
<dbReference type="PANTHER" id="PTHR43133">
    <property type="entry name" value="RNA POLYMERASE ECF-TYPE SIGMA FACTO"/>
    <property type="match status" value="1"/>
</dbReference>
<dbReference type="Proteomes" id="UP001199260">
    <property type="component" value="Unassembled WGS sequence"/>
</dbReference>
<dbReference type="SUPFAM" id="SSF88946">
    <property type="entry name" value="Sigma2 domain of RNA polymerase sigma factors"/>
    <property type="match status" value="1"/>
</dbReference>
<dbReference type="InterPro" id="IPR014284">
    <property type="entry name" value="RNA_pol_sigma-70_dom"/>
</dbReference>
<evidence type="ECO:0000313" key="9">
    <source>
        <dbReference type="Proteomes" id="UP001199260"/>
    </source>
</evidence>
<proteinExistence type="inferred from homology"/>
<evidence type="ECO:0000256" key="1">
    <source>
        <dbReference type="ARBA" id="ARBA00010641"/>
    </source>
</evidence>
<feature type="domain" description="RNA polymerase sigma factor 70 region 4 type 2" evidence="7">
    <location>
        <begin position="108"/>
        <end position="159"/>
    </location>
</feature>